<dbReference type="Proteomes" id="UP000243065">
    <property type="component" value="Unassembled WGS sequence"/>
</dbReference>
<protein>
    <submittedName>
        <fullName evidence="7">Cellulose synthase subunit</fullName>
    </submittedName>
</protein>
<evidence type="ECO:0000313" key="8">
    <source>
        <dbReference type="Proteomes" id="UP000243065"/>
    </source>
</evidence>
<dbReference type="InterPro" id="IPR018513">
    <property type="entry name" value="Cell_synthase_bac"/>
</dbReference>
<dbReference type="GO" id="GO:0005886">
    <property type="term" value="C:plasma membrane"/>
    <property type="evidence" value="ECO:0007669"/>
    <property type="project" value="UniProtKB-SubCell"/>
</dbReference>
<dbReference type="Pfam" id="PF03170">
    <property type="entry name" value="BcsB"/>
    <property type="match status" value="1"/>
</dbReference>
<evidence type="ECO:0000256" key="6">
    <source>
        <dbReference type="SAM" id="Phobius"/>
    </source>
</evidence>
<keyword evidence="8" id="KW-1185">Reference proteome</keyword>
<dbReference type="RefSeq" id="WP_072150043.1">
    <property type="nucleotide sequence ID" value="NZ_CZVU01000018.1"/>
</dbReference>
<evidence type="ECO:0000256" key="5">
    <source>
        <dbReference type="ARBA" id="ARBA00023136"/>
    </source>
</evidence>
<accession>A0A656D753</accession>
<proteinExistence type="predicted"/>
<gene>
    <name evidence="7" type="ORF">JGI24_00584</name>
</gene>
<dbReference type="PANTHER" id="PTHR39083:SF1">
    <property type="entry name" value="CYCLIC DI-GMP-BINDING PROTEIN"/>
    <property type="match status" value="1"/>
</dbReference>
<dbReference type="GO" id="GO:0006011">
    <property type="term" value="P:UDP-alpha-D-glucose metabolic process"/>
    <property type="evidence" value="ECO:0007669"/>
    <property type="project" value="InterPro"/>
</dbReference>
<evidence type="ECO:0000313" key="7">
    <source>
        <dbReference type="EMBL" id="CUS99281.1"/>
    </source>
</evidence>
<evidence type="ECO:0000256" key="4">
    <source>
        <dbReference type="ARBA" id="ARBA00022989"/>
    </source>
</evidence>
<comment type="subcellular location">
    <subcellularLocation>
        <location evidence="1">Cell membrane</location>
        <topology evidence="1">Single-pass membrane protein</topology>
    </subcellularLocation>
</comment>
<dbReference type="EMBL" id="CZVU01000018">
    <property type="protein sequence ID" value="CUS99281.1"/>
    <property type="molecule type" value="Genomic_DNA"/>
</dbReference>
<reference evidence="7 8" key="1">
    <citation type="submission" date="2015-11" db="EMBL/GenBank/DDBJ databases">
        <authorList>
            <person name="Varghese N."/>
        </authorList>
    </citation>
    <scope>NUCLEOTIDE SEQUENCE [LARGE SCALE GENOMIC DNA]</scope>
    <source>
        <strain evidence="7 8">JGI-24</strain>
    </source>
</reference>
<organism evidence="7 8">
    <name type="scientific">Kryptobacter tengchongensis</name>
    <dbReference type="NCBI Taxonomy" id="1643429"/>
    <lineage>
        <taxon>Bacteria</taxon>
        <taxon>Pseudomonadati</taxon>
        <taxon>Candidatus Kryptoniota</taxon>
        <taxon>Candidatus Kryptobacter</taxon>
    </lineage>
</organism>
<feature type="transmembrane region" description="Helical" evidence="6">
    <location>
        <begin position="639"/>
        <end position="658"/>
    </location>
</feature>
<dbReference type="AlphaFoldDB" id="A0A656D753"/>
<evidence type="ECO:0000256" key="2">
    <source>
        <dbReference type="ARBA" id="ARBA00022475"/>
    </source>
</evidence>
<dbReference type="Gene3D" id="2.60.120.260">
    <property type="entry name" value="Galactose-binding domain-like"/>
    <property type="match status" value="2"/>
</dbReference>
<sequence>MLKKFFILLYGVYALVKAEHIPFTNFGYSDIVLYGPSPIATLFLKVGQNVDPSSSYIVLNLDISPTLDVKNSFLTFIVWDKPVLSVRLSQVGRQVVIPLSKVDLSFSNYIKLDIKGFLRITDDRCKDLQSNGLYITIERTSYVEVRYSAVEKKKIGIWNYFDYVRGKIFIVIPESLSPTEVEGCLWIYSFLRKNTGVEFKIATFKTLPDTVTSFVIISRFDKIPGKYRSLIAGSFLKDDGLIYLFSGSIEIGDLERRILFITGFSDEGLGKALKAFLNPDIVFSSFGSILLVRDAVELPRAKPAVSSFKLSFKELGFSSARLEGIGNLGINYTFKVSDFGSLPGELTVNISAVHSPVLKEMERAFFNVYFNDILLESRRLSEEGKVNYKFTVNRFNLMKVNTIRIEFVFYPTSEECKNAMFNFFCKVDDDNSYIEVKESYKPEELNFQYFPGIFGYGETICILGRRITLEKIESLARIVYTINSGIKSFYFYPSVIYSDLADESILRDYNIIGILDPDDNLFDRFEVVPVKPKRDFRIISSATKRVLYTLWDTTSVGIVQIFYGRGNNAVLLITGTGIYLDERMLDASRAIESKYGVISGNVGIVDYEKEYFFKIESKLLKVQYAGEKTFMDYFNQYKVFVIGFVWFLVIALFAYIFIRGRQHARRVTEKG</sequence>
<keyword evidence="4 6" id="KW-1133">Transmembrane helix</keyword>
<keyword evidence="3 6" id="KW-0812">Transmembrane</keyword>
<dbReference type="OrthoDB" id="9766924at2"/>
<evidence type="ECO:0000256" key="3">
    <source>
        <dbReference type="ARBA" id="ARBA00022692"/>
    </source>
</evidence>
<keyword evidence="5 6" id="KW-0472">Membrane</keyword>
<dbReference type="PANTHER" id="PTHR39083">
    <property type="entry name" value="CYCLIC DI-GMP-BINDING PROTEIN"/>
    <property type="match status" value="1"/>
</dbReference>
<keyword evidence="2" id="KW-1003">Cell membrane</keyword>
<evidence type="ECO:0000256" key="1">
    <source>
        <dbReference type="ARBA" id="ARBA00004162"/>
    </source>
</evidence>
<name>A0A656D753_KRYT1</name>